<reference evidence="9 10" key="1">
    <citation type="submission" date="2016-10" db="EMBL/GenBank/DDBJ databases">
        <authorList>
            <person name="de Groot N.N."/>
        </authorList>
    </citation>
    <scope>NUCLEOTIDE SEQUENCE [LARGE SCALE GENOMIC DNA]</scope>
    <source>
        <strain evidence="9 10">Sb09</strain>
    </source>
</reference>
<dbReference type="OrthoDB" id="9798064at2"/>
<sequence>MTRFVSSFSGVLIILVMVMVGYVLTKKGWFDDKAPNLIAKLVTQVALPCYMISTIVGRFTAKEMLEMLPQLRFPAISMVILLAIAMAVAQLFLIDEKHRGLFVSMFFNSNTIFVGLPINQALFGDKSIPYVLVYYMCNTTFFWTIGTYLIQKDGRKEVTLDFRGTLKKIFSPPLMGFIIGVILVLLNIKLPAFLLSDFQYLGNLTIPLSMIFIGISVANAGLSRLRFTQDNVLVLVGRFVVAPLLMMLIVKNAQMPQLMKEVFIIQSAMPVMTNAPVVAKLYGADSDYAAIMVTESTILTMLVIPILMLLLNGL</sequence>
<dbReference type="AlphaFoldDB" id="A0A1G9LNI3"/>
<organism evidence="9 10">
    <name type="scientific">Streptococcus equinus</name>
    <name type="common">Streptococcus bovis</name>
    <dbReference type="NCBI Taxonomy" id="1335"/>
    <lineage>
        <taxon>Bacteria</taxon>
        <taxon>Bacillati</taxon>
        <taxon>Bacillota</taxon>
        <taxon>Bacilli</taxon>
        <taxon>Lactobacillales</taxon>
        <taxon>Streptococcaceae</taxon>
        <taxon>Streptococcus</taxon>
    </lineage>
</organism>
<feature type="transmembrane region" description="Helical" evidence="8">
    <location>
        <begin position="170"/>
        <end position="188"/>
    </location>
</feature>
<dbReference type="GO" id="GO:0005886">
    <property type="term" value="C:plasma membrane"/>
    <property type="evidence" value="ECO:0007669"/>
    <property type="project" value="UniProtKB-SubCell"/>
</dbReference>
<feature type="transmembrane region" description="Helical" evidence="8">
    <location>
        <begin position="130"/>
        <end position="150"/>
    </location>
</feature>
<gene>
    <name evidence="9" type="ORF">SAMN05216400_1190</name>
</gene>
<proteinExistence type="inferred from homology"/>
<feature type="transmembrane region" description="Helical" evidence="8">
    <location>
        <begin position="232"/>
        <end position="250"/>
    </location>
</feature>
<feature type="transmembrane region" description="Helical" evidence="8">
    <location>
        <begin position="288"/>
        <end position="311"/>
    </location>
</feature>
<dbReference type="Gene3D" id="1.20.1530.20">
    <property type="match status" value="1"/>
</dbReference>
<name>A0A1G9LNI3_STREI</name>
<accession>A0A1G9LNI3</accession>
<feature type="transmembrane region" description="Helical" evidence="8">
    <location>
        <begin position="37"/>
        <end position="61"/>
    </location>
</feature>
<keyword evidence="6 8" id="KW-1133">Transmembrane helix</keyword>
<evidence type="ECO:0000256" key="4">
    <source>
        <dbReference type="ARBA" id="ARBA00022475"/>
    </source>
</evidence>
<dbReference type="Proteomes" id="UP000183162">
    <property type="component" value="Unassembled WGS sequence"/>
</dbReference>
<evidence type="ECO:0000256" key="3">
    <source>
        <dbReference type="ARBA" id="ARBA00022448"/>
    </source>
</evidence>
<keyword evidence="5 8" id="KW-0812">Transmembrane</keyword>
<feature type="transmembrane region" description="Helical" evidence="8">
    <location>
        <begin position="73"/>
        <end position="94"/>
    </location>
</feature>
<dbReference type="RefSeq" id="WP_074566921.1">
    <property type="nucleotide sequence ID" value="NZ_CP046628.1"/>
</dbReference>
<protein>
    <submittedName>
        <fullName evidence="9">Uncharacterized protein</fullName>
    </submittedName>
</protein>
<evidence type="ECO:0000313" key="9">
    <source>
        <dbReference type="EMBL" id="SDL63095.1"/>
    </source>
</evidence>
<evidence type="ECO:0000256" key="5">
    <source>
        <dbReference type="ARBA" id="ARBA00022692"/>
    </source>
</evidence>
<dbReference type="EMBL" id="FNGX01000003">
    <property type="protein sequence ID" value="SDL63095.1"/>
    <property type="molecule type" value="Genomic_DNA"/>
</dbReference>
<evidence type="ECO:0000256" key="1">
    <source>
        <dbReference type="ARBA" id="ARBA00004651"/>
    </source>
</evidence>
<evidence type="ECO:0000313" key="10">
    <source>
        <dbReference type="Proteomes" id="UP000183162"/>
    </source>
</evidence>
<evidence type="ECO:0000256" key="2">
    <source>
        <dbReference type="ARBA" id="ARBA00010145"/>
    </source>
</evidence>
<feature type="transmembrane region" description="Helical" evidence="8">
    <location>
        <begin position="100"/>
        <end position="118"/>
    </location>
</feature>
<dbReference type="PANTHER" id="PTHR36838:SF1">
    <property type="entry name" value="SLR1864 PROTEIN"/>
    <property type="match status" value="1"/>
</dbReference>
<comment type="similarity">
    <text evidence="2">Belongs to the auxin efflux carrier (TC 2.A.69) family.</text>
</comment>
<evidence type="ECO:0000256" key="7">
    <source>
        <dbReference type="ARBA" id="ARBA00023136"/>
    </source>
</evidence>
<comment type="subcellular location">
    <subcellularLocation>
        <location evidence="1">Cell membrane</location>
        <topology evidence="1">Multi-pass membrane protein</topology>
    </subcellularLocation>
</comment>
<dbReference type="InterPro" id="IPR038770">
    <property type="entry name" value="Na+/solute_symporter_sf"/>
</dbReference>
<evidence type="ECO:0000256" key="6">
    <source>
        <dbReference type="ARBA" id="ARBA00022989"/>
    </source>
</evidence>
<keyword evidence="7 8" id="KW-0472">Membrane</keyword>
<keyword evidence="4" id="KW-1003">Cell membrane</keyword>
<dbReference type="GO" id="GO:0055085">
    <property type="term" value="P:transmembrane transport"/>
    <property type="evidence" value="ECO:0007669"/>
    <property type="project" value="InterPro"/>
</dbReference>
<dbReference type="PANTHER" id="PTHR36838">
    <property type="entry name" value="AUXIN EFFLUX CARRIER FAMILY PROTEIN"/>
    <property type="match status" value="1"/>
</dbReference>
<evidence type="ECO:0000256" key="8">
    <source>
        <dbReference type="SAM" id="Phobius"/>
    </source>
</evidence>
<dbReference type="InterPro" id="IPR004776">
    <property type="entry name" value="Mem_transp_PIN-like"/>
</dbReference>
<dbReference type="Pfam" id="PF03547">
    <property type="entry name" value="Mem_trans"/>
    <property type="match status" value="1"/>
</dbReference>
<feature type="transmembrane region" description="Helical" evidence="8">
    <location>
        <begin position="7"/>
        <end position="25"/>
    </location>
</feature>
<feature type="transmembrane region" description="Helical" evidence="8">
    <location>
        <begin position="200"/>
        <end position="220"/>
    </location>
</feature>
<keyword evidence="3" id="KW-0813">Transport</keyword>